<feature type="modified residue" description="4-aspartylphosphate" evidence="6">
    <location>
        <position position="51"/>
    </location>
</feature>
<dbReference type="GO" id="GO:0006355">
    <property type="term" value="P:regulation of DNA-templated transcription"/>
    <property type="evidence" value="ECO:0007669"/>
    <property type="project" value="InterPro"/>
</dbReference>
<evidence type="ECO:0000313" key="11">
    <source>
        <dbReference type="Proteomes" id="UP000600139"/>
    </source>
</evidence>
<dbReference type="InterPro" id="IPR001789">
    <property type="entry name" value="Sig_transdc_resp-reg_receiver"/>
</dbReference>
<comment type="caution">
    <text evidence="10">The sequence shown here is derived from an EMBL/GenBank/DDBJ whole genome shotgun (WGS) entry which is preliminary data.</text>
</comment>
<dbReference type="GO" id="GO:0000156">
    <property type="term" value="F:phosphorelay response regulator activity"/>
    <property type="evidence" value="ECO:0007669"/>
    <property type="project" value="TreeGrafter"/>
</dbReference>
<name>A0A934R7F4_9BACT</name>
<evidence type="ECO:0000256" key="3">
    <source>
        <dbReference type="ARBA" id="ARBA00023015"/>
    </source>
</evidence>
<evidence type="ECO:0000259" key="8">
    <source>
        <dbReference type="PROSITE" id="PS50110"/>
    </source>
</evidence>
<dbReference type="PROSITE" id="PS50110">
    <property type="entry name" value="RESPONSE_REGULATORY"/>
    <property type="match status" value="1"/>
</dbReference>
<keyword evidence="1 6" id="KW-0597">Phosphoprotein</keyword>
<keyword evidence="4 7" id="KW-0238">DNA-binding</keyword>
<feature type="domain" description="Response regulatory" evidence="8">
    <location>
        <begin position="2"/>
        <end position="116"/>
    </location>
</feature>
<dbReference type="CDD" id="cd00383">
    <property type="entry name" value="trans_reg_C"/>
    <property type="match status" value="1"/>
</dbReference>
<dbReference type="InterPro" id="IPR039420">
    <property type="entry name" value="WalR-like"/>
</dbReference>
<feature type="DNA-binding region" description="OmpR/PhoB-type" evidence="7">
    <location>
        <begin position="126"/>
        <end position="225"/>
    </location>
</feature>
<dbReference type="SUPFAM" id="SSF46894">
    <property type="entry name" value="C-terminal effector domain of the bipartite response regulators"/>
    <property type="match status" value="1"/>
</dbReference>
<feature type="domain" description="OmpR/PhoB-type" evidence="9">
    <location>
        <begin position="126"/>
        <end position="225"/>
    </location>
</feature>
<dbReference type="SUPFAM" id="SSF52172">
    <property type="entry name" value="CheY-like"/>
    <property type="match status" value="1"/>
</dbReference>
<keyword evidence="2" id="KW-0902">Two-component regulatory system</keyword>
<gene>
    <name evidence="10" type="ORF">JIN84_13370</name>
</gene>
<evidence type="ECO:0000256" key="1">
    <source>
        <dbReference type="ARBA" id="ARBA00022553"/>
    </source>
</evidence>
<dbReference type="GO" id="GO:0032993">
    <property type="term" value="C:protein-DNA complex"/>
    <property type="evidence" value="ECO:0007669"/>
    <property type="project" value="TreeGrafter"/>
</dbReference>
<organism evidence="10 11">
    <name type="scientific">Luteolibacter yonseiensis</name>
    <dbReference type="NCBI Taxonomy" id="1144680"/>
    <lineage>
        <taxon>Bacteria</taxon>
        <taxon>Pseudomonadati</taxon>
        <taxon>Verrucomicrobiota</taxon>
        <taxon>Verrucomicrobiia</taxon>
        <taxon>Verrucomicrobiales</taxon>
        <taxon>Verrucomicrobiaceae</taxon>
        <taxon>Luteolibacter</taxon>
    </lineage>
</organism>
<dbReference type="PANTHER" id="PTHR48111:SF21">
    <property type="entry name" value="DNA-BINDING DUAL MASTER TRANSCRIPTIONAL REGULATOR RPAA"/>
    <property type="match status" value="1"/>
</dbReference>
<dbReference type="Proteomes" id="UP000600139">
    <property type="component" value="Unassembled WGS sequence"/>
</dbReference>
<keyword evidence="5" id="KW-0804">Transcription</keyword>
<dbReference type="FunFam" id="3.40.50.2300:FF:000001">
    <property type="entry name" value="DNA-binding response regulator PhoB"/>
    <property type="match status" value="1"/>
</dbReference>
<dbReference type="Pfam" id="PF00486">
    <property type="entry name" value="Trans_reg_C"/>
    <property type="match status" value="1"/>
</dbReference>
<proteinExistence type="predicted"/>
<evidence type="ECO:0000256" key="2">
    <source>
        <dbReference type="ARBA" id="ARBA00023012"/>
    </source>
</evidence>
<dbReference type="InterPro" id="IPR011006">
    <property type="entry name" value="CheY-like_superfamily"/>
</dbReference>
<dbReference type="Gene3D" id="3.40.50.2300">
    <property type="match status" value="1"/>
</dbReference>
<evidence type="ECO:0000313" key="10">
    <source>
        <dbReference type="EMBL" id="MBK1816610.1"/>
    </source>
</evidence>
<accession>A0A934R7F4</accession>
<evidence type="ECO:0000256" key="5">
    <source>
        <dbReference type="ARBA" id="ARBA00023163"/>
    </source>
</evidence>
<dbReference type="GO" id="GO:0000976">
    <property type="term" value="F:transcription cis-regulatory region binding"/>
    <property type="evidence" value="ECO:0007669"/>
    <property type="project" value="TreeGrafter"/>
</dbReference>
<dbReference type="GO" id="GO:0005829">
    <property type="term" value="C:cytosol"/>
    <property type="evidence" value="ECO:0007669"/>
    <property type="project" value="TreeGrafter"/>
</dbReference>
<dbReference type="SMART" id="SM00448">
    <property type="entry name" value="REC"/>
    <property type="match status" value="1"/>
</dbReference>
<dbReference type="InterPro" id="IPR001867">
    <property type="entry name" value="OmpR/PhoB-type_DNA-bd"/>
</dbReference>
<dbReference type="RefSeq" id="WP_200351543.1">
    <property type="nucleotide sequence ID" value="NZ_BAABHZ010000006.1"/>
</dbReference>
<dbReference type="SMART" id="SM00862">
    <property type="entry name" value="Trans_reg_C"/>
    <property type="match status" value="1"/>
</dbReference>
<keyword evidence="11" id="KW-1185">Reference proteome</keyword>
<sequence>MRLLLIEDETSLRAALVPLLEDAGYRVRAEVDGVAGLERALSETFDLILLDVMLPGLDGFSICREIRRRGRGVPVLMLTARGTIEDRVRGLDDGADDYLVKPFSGAELLARVRALLRRVASDSRPPASIRLGDVVVDFHQLTCHRGGAELSLTAREFRMLEVMAAADGRPVGREEFLDKVWEYSAYPTTRTVDNQILALRQKLECDPAKPRHLITVHGIGYRLENGTARES</sequence>
<evidence type="ECO:0000256" key="6">
    <source>
        <dbReference type="PROSITE-ProRule" id="PRU00169"/>
    </source>
</evidence>
<evidence type="ECO:0000256" key="4">
    <source>
        <dbReference type="ARBA" id="ARBA00023125"/>
    </source>
</evidence>
<dbReference type="Gene3D" id="1.10.10.10">
    <property type="entry name" value="Winged helix-like DNA-binding domain superfamily/Winged helix DNA-binding domain"/>
    <property type="match status" value="1"/>
</dbReference>
<dbReference type="InterPro" id="IPR036388">
    <property type="entry name" value="WH-like_DNA-bd_sf"/>
</dbReference>
<dbReference type="AlphaFoldDB" id="A0A934R7F4"/>
<dbReference type="InterPro" id="IPR016032">
    <property type="entry name" value="Sig_transdc_resp-reg_C-effctor"/>
</dbReference>
<evidence type="ECO:0000259" key="9">
    <source>
        <dbReference type="PROSITE" id="PS51755"/>
    </source>
</evidence>
<reference evidence="10" key="1">
    <citation type="submission" date="2021-01" db="EMBL/GenBank/DDBJ databases">
        <title>Modified the classification status of verrucomicrobia.</title>
        <authorList>
            <person name="Feng X."/>
        </authorList>
    </citation>
    <scope>NUCLEOTIDE SEQUENCE</scope>
    <source>
        <strain evidence="10">JCM 18052</strain>
    </source>
</reference>
<dbReference type="Gene3D" id="6.10.250.690">
    <property type="match status" value="1"/>
</dbReference>
<dbReference type="Pfam" id="PF00072">
    <property type="entry name" value="Response_reg"/>
    <property type="match status" value="1"/>
</dbReference>
<keyword evidence="3" id="KW-0805">Transcription regulation</keyword>
<evidence type="ECO:0000256" key="7">
    <source>
        <dbReference type="PROSITE-ProRule" id="PRU01091"/>
    </source>
</evidence>
<dbReference type="PROSITE" id="PS51755">
    <property type="entry name" value="OMPR_PHOB"/>
    <property type="match status" value="1"/>
</dbReference>
<dbReference type="PANTHER" id="PTHR48111">
    <property type="entry name" value="REGULATOR OF RPOS"/>
    <property type="match status" value="1"/>
</dbReference>
<protein>
    <submittedName>
        <fullName evidence="10">Response regulator transcription factor</fullName>
    </submittedName>
</protein>
<dbReference type="EMBL" id="JAENIK010000011">
    <property type="protein sequence ID" value="MBK1816610.1"/>
    <property type="molecule type" value="Genomic_DNA"/>
</dbReference>